<dbReference type="AlphaFoldDB" id="A0A2N7W6H4"/>
<dbReference type="RefSeq" id="WP_102609997.1">
    <property type="nucleotide sequence ID" value="NZ_CADIKD010000002.1"/>
</dbReference>
<dbReference type="GO" id="GO:0050660">
    <property type="term" value="F:flavin adenine dinucleotide binding"/>
    <property type="evidence" value="ECO:0007669"/>
    <property type="project" value="TreeGrafter"/>
</dbReference>
<dbReference type="SUPFAM" id="SSF51905">
    <property type="entry name" value="FAD/NAD(P)-binding domain"/>
    <property type="match status" value="2"/>
</dbReference>
<accession>A0A2N7W6H4</accession>
<evidence type="ECO:0000256" key="1">
    <source>
        <dbReference type="ARBA" id="ARBA00023002"/>
    </source>
</evidence>
<reference evidence="2 3" key="1">
    <citation type="submission" date="2018-01" db="EMBL/GenBank/DDBJ databases">
        <title>Whole genome analyses suggest that Burkholderia sensu lato contains two further novel genera in the rhizoxinica-symbiotica group Mycetohabitans gen. nov., and Trinickia gen. nov.: implications for the evolution of diazotrophy and nodulation in the Burkholderiaceae.</title>
        <authorList>
            <person name="Estrada-de los Santos P."/>
            <person name="Palmer M."/>
            <person name="Chavez-Ramirez B."/>
            <person name="Beukes C."/>
            <person name="Steenkamp E.T."/>
            <person name="Hirsch A.M."/>
            <person name="Manyaka P."/>
            <person name="Maluk M."/>
            <person name="Lafos M."/>
            <person name="Crook M."/>
            <person name="Gross E."/>
            <person name="Simon M.F."/>
            <person name="Bueno dos Reis Junior F."/>
            <person name="Poole P.S."/>
            <person name="Venter S.N."/>
            <person name="James E.K."/>
        </authorList>
    </citation>
    <scope>NUCLEOTIDE SEQUENCE [LARGE SCALE GENOMIC DNA]</scope>
    <source>
        <strain evidence="2 3">GP25-8</strain>
    </source>
</reference>
<comment type="caution">
    <text evidence="2">The sequence shown here is derived from an EMBL/GenBank/DDBJ whole genome shotgun (WGS) entry which is preliminary data.</text>
</comment>
<dbReference type="NCBIfam" id="NF040505">
    <property type="entry name" value="ArsO_flavin_mono"/>
    <property type="match status" value="1"/>
</dbReference>
<evidence type="ECO:0000313" key="3">
    <source>
        <dbReference type="Proteomes" id="UP000235347"/>
    </source>
</evidence>
<keyword evidence="3" id="KW-1185">Reference proteome</keyword>
<dbReference type="PANTHER" id="PTHR43539:SF78">
    <property type="entry name" value="FLAVIN-CONTAINING MONOOXYGENASE"/>
    <property type="match status" value="1"/>
</dbReference>
<sequence length="362" mass="39892">MATQVDVVVIGGGQAGLATSYFLRRAAIDYVVLDDQSAPGGAWRHTWDSLHLFSPAQWSSLPGWLMPASQDEYPSRNEVIEYLTKYEERYQFPVLRPVHVLSVSRLTKGLLVTTDRGEWSAKAVVSATGTWSAPYIPAYPGCEVFRGRQMHSAQYRSPNEFQGQQVLVVGGGNSGAQILAEVSKECKATWVTLHEPVFLPDDVDGQVLFERATARWKALRDGLTPAVPVGGLGDIVMVPPVREARNRGVLNARRPFSRFDADGVVWDDGVHSRVDAVIWCTGFRPALDFLRPLQLRDVDGVPRTDGTRAREEPRLWFVGYGEWCGAASATLIGVMRGARDTAQEIAQFLLSPESGELSHALD</sequence>
<evidence type="ECO:0000313" key="2">
    <source>
        <dbReference type="EMBL" id="PMS24994.1"/>
    </source>
</evidence>
<dbReference type="InterPro" id="IPR036188">
    <property type="entry name" value="FAD/NAD-bd_sf"/>
</dbReference>
<organism evidence="2 3">
    <name type="scientific">Trinickia soli</name>
    <dbReference type="NCBI Taxonomy" id="380675"/>
    <lineage>
        <taxon>Bacteria</taxon>
        <taxon>Pseudomonadati</taxon>
        <taxon>Pseudomonadota</taxon>
        <taxon>Betaproteobacteria</taxon>
        <taxon>Burkholderiales</taxon>
        <taxon>Burkholderiaceae</taxon>
        <taxon>Trinickia</taxon>
    </lineage>
</organism>
<keyword evidence="1" id="KW-0560">Oxidoreductase</keyword>
<gene>
    <name evidence="2" type="ORF">C0Z19_11815</name>
</gene>
<dbReference type="PANTHER" id="PTHR43539">
    <property type="entry name" value="FLAVIN-BINDING MONOOXYGENASE-LIKE PROTEIN (AFU_ORTHOLOGUE AFUA_4G09220)"/>
    <property type="match status" value="1"/>
</dbReference>
<proteinExistence type="predicted"/>
<dbReference type="EMBL" id="PNYB01000008">
    <property type="protein sequence ID" value="PMS24994.1"/>
    <property type="molecule type" value="Genomic_DNA"/>
</dbReference>
<dbReference type="InterPro" id="IPR050982">
    <property type="entry name" value="Auxin_biosynth/cation_transpt"/>
</dbReference>
<dbReference type="PRINTS" id="PR00469">
    <property type="entry name" value="PNDRDTASEII"/>
</dbReference>
<dbReference type="GO" id="GO:0004497">
    <property type="term" value="F:monooxygenase activity"/>
    <property type="evidence" value="ECO:0007669"/>
    <property type="project" value="TreeGrafter"/>
</dbReference>
<dbReference type="PRINTS" id="PR00368">
    <property type="entry name" value="FADPNR"/>
</dbReference>
<dbReference type="Gene3D" id="3.50.50.60">
    <property type="entry name" value="FAD/NAD(P)-binding domain"/>
    <property type="match status" value="1"/>
</dbReference>
<name>A0A2N7W6H4_9BURK</name>
<dbReference type="Pfam" id="PF13738">
    <property type="entry name" value="Pyr_redox_3"/>
    <property type="match status" value="1"/>
</dbReference>
<protein>
    <submittedName>
        <fullName evidence="2">Pyridine nucleotide-disulfide oxidoreductase</fullName>
    </submittedName>
</protein>
<dbReference type="Proteomes" id="UP000235347">
    <property type="component" value="Unassembled WGS sequence"/>
</dbReference>